<dbReference type="AlphaFoldDB" id="A0A9D2MST5"/>
<feature type="transmembrane region" description="Helical" evidence="1">
    <location>
        <begin position="12"/>
        <end position="33"/>
    </location>
</feature>
<comment type="caution">
    <text evidence="2">The sequence shown here is derived from an EMBL/GenBank/DDBJ whole genome shotgun (WGS) entry which is preliminary data.</text>
</comment>
<keyword evidence="1" id="KW-0812">Transmembrane</keyword>
<sequence>METKLKLEKNDWIRLGSFAGGAAVLFYLAPFILQYTPENIQAGGSLLLMLLINQIFAAVVGWHSNYIPKYGVYIPAAVVALYFLSELLFLEQVTWSLEMNYLETGYIVYFLRKILIKRQAMQQKRDQKPFPKGLGRR</sequence>
<evidence type="ECO:0000313" key="3">
    <source>
        <dbReference type="Proteomes" id="UP000886883"/>
    </source>
</evidence>
<dbReference type="EMBL" id="DWXE01000040">
    <property type="protein sequence ID" value="HJB91934.1"/>
    <property type="molecule type" value="Genomic_DNA"/>
</dbReference>
<gene>
    <name evidence="2" type="ORF">H9763_10800</name>
</gene>
<reference evidence="2" key="1">
    <citation type="journal article" date="2021" name="PeerJ">
        <title>Extensive microbial diversity within the chicken gut microbiome revealed by metagenomics and culture.</title>
        <authorList>
            <person name="Gilroy R."/>
            <person name="Ravi A."/>
            <person name="Getino M."/>
            <person name="Pursley I."/>
            <person name="Horton D.L."/>
            <person name="Alikhan N.F."/>
            <person name="Baker D."/>
            <person name="Gharbi K."/>
            <person name="Hall N."/>
            <person name="Watson M."/>
            <person name="Adriaenssens E.M."/>
            <person name="Foster-Nyarko E."/>
            <person name="Jarju S."/>
            <person name="Secka A."/>
            <person name="Antonio M."/>
            <person name="Oren A."/>
            <person name="Chaudhuri R.R."/>
            <person name="La Ragione R."/>
            <person name="Hildebrand F."/>
            <person name="Pallen M.J."/>
        </authorList>
    </citation>
    <scope>NUCLEOTIDE SEQUENCE</scope>
    <source>
        <strain evidence="2">USAMLcec3-2134</strain>
    </source>
</reference>
<evidence type="ECO:0000313" key="2">
    <source>
        <dbReference type="EMBL" id="HJB91934.1"/>
    </source>
</evidence>
<protein>
    <submittedName>
        <fullName evidence="2">Uncharacterized protein</fullName>
    </submittedName>
</protein>
<keyword evidence="1" id="KW-0472">Membrane</keyword>
<reference evidence="2" key="2">
    <citation type="submission" date="2021-04" db="EMBL/GenBank/DDBJ databases">
        <authorList>
            <person name="Gilroy R."/>
        </authorList>
    </citation>
    <scope>NUCLEOTIDE SEQUENCE</scope>
    <source>
        <strain evidence="2">USAMLcec3-2134</strain>
    </source>
</reference>
<dbReference type="Proteomes" id="UP000886883">
    <property type="component" value="Unassembled WGS sequence"/>
</dbReference>
<name>A0A9D2MST5_9FIRM</name>
<proteinExistence type="predicted"/>
<evidence type="ECO:0000256" key="1">
    <source>
        <dbReference type="SAM" id="Phobius"/>
    </source>
</evidence>
<organism evidence="2 3">
    <name type="scientific">Candidatus Eisenbergiella merdigallinarum</name>
    <dbReference type="NCBI Taxonomy" id="2838552"/>
    <lineage>
        <taxon>Bacteria</taxon>
        <taxon>Bacillati</taxon>
        <taxon>Bacillota</taxon>
        <taxon>Clostridia</taxon>
        <taxon>Lachnospirales</taxon>
        <taxon>Lachnospiraceae</taxon>
        <taxon>Eisenbergiella</taxon>
    </lineage>
</organism>
<feature type="transmembrane region" description="Helical" evidence="1">
    <location>
        <begin position="70"/>
        <end position="90"/>
    </location>
</feature>
<feature type="transmembrane region" description="Helical" evidence="1">
    <location>
        <begin position="45"/>
        <end position="64"/>
    </location>
</feature>
<accession>A0A9D2MST5</accession>
<keyword evidence="1" id="KW-1133">Transmembrane helix</keyword>